<dbReference type="EMBL" id="CP000026">
    <property type="protein sequence ID" value="AAV78332.1"/>
    <property type="molecule type" value="Genomic_DNA"/>
</dbReference>
<evidence type="ECO:0000313" key="7">
    <source>
        <dbReference type="EMBL" id="AAV78332.1"/>
    </source>
</evidence>
<dbReference type="InterPro" id="IPR035224">
    <property type="entry name" value="Usher_TcfC"/>
</dbReference>
<dbReference type="InterPro" id="IPR032636">
    <property type="entry name" value="Pilus_assem_E-set-like_dom"/>
</dbReference>
<dbReference type="RefSeq" id="WP_011233127.1">
    <property type="nucleotide sequence ID" value="NC_006511.1"/>
</dbReference>
<dbReference type="Proteomes" id="UP000008185">
    <property type="component" value="Chromosome"/>
</dbReference>
<evidence type="ECO:0000259" key="6">
    <source>
        <dbReference type="Pfam" id="PF17271"/>
    </source>
</evidence>
<dbReference type="HOGENOM" id="CLU_015277_0_0_6"/>
<dbReference type="Pfam" id="PF16967">
    <property type="entry name" value="TcfC"/>
    <property type="match status" value="1"/>
</dbReference>
<dbReference type="NCBIfam" id="NF011838">
    <property type="entry name" value="PRK15310.1"/>
    <property type="match status" value="1"/>
</dbReference>
<reference evidence="8" key="2">
    <citation type="journal article" date="2018" name="Genome Biol.">
        <title>SKESA: strategic k-mer extension for scrupulous assemblies.</title>
        <authorList>
            <person name="Souvorov A."/>
            <person name="Agarwala R."/>
            <person name="Lipman D.J."/>
        </authorList>
    </citation>
    <scope>NUCLEOTIDE SEQUENCE</scope>
    <source>
        <strain evidence="8">ATCC 9150</strain>
    </source>
</reference>
<feature type="domain" description="Pilus assembly protein E-set like" evidence="5">
    <location>
        <begin position="279"/>
        <end position="346"/>
    </location>
</feature>
<sequence length="895" mass="97746">MSRYFWMYYLLGLCSFTSQATLIPPPGFESLLEGQTEQIEVLLPGHSLGLFPVVVKPDTVQFMSPLMVLESSGLAALPAAERQKALAALSRPLLRNSNLVCGVSEAKDSSECGYVATDKEDVAVIFDENNAQLSLFLNRDWLPDEERRDKRWLTPTPEGVSAFIHRQTLYLSDDLHSRNMTLNGSGALGLGDGRYLGGNWAAIWNQSEHYNNSQAWFDNLFVRQDLGNQYYLQAGRMDQRNLSSATGGDFGFSLLPLSRFDGLRTGTTQAYVNHEVDQNATPVMVQVTRNARIDIYRGSELLGSQFLTPGMHTLDTHSLPPGSYPLALRVYEDGILRRTETQPFSKGGNRFSAQTQWFIQGGLEDTGDKASHYDGETVMAAGFQTGLRKNISLTEGISLAHEAWYSETRLNSQHAVLDGTLDLSAGILHGTDSTSGNTEQVTYNDGFSASLWRNHTESDACSGRHPQSVHASMTCQTSMNASLSVPVGNWYALLGYSTSRTEGRPVYRGYDDNSDKENVFWRQAYIPASHRESAQASATYSLNMAGMNINTHGGVWRTRNDGVNDDGLFMSVSVSYASQPPTMTGSNGYTSAGTDIHNSRNQKTQTSWNVNHVRSWQQDLYRELSVGFSGYNDDSWSGSLGGRMSGRMGELSATISNSHQRNAGSASSLTAGYSSSLALSRNGLFWGGGQDGEPASGMAVNVESEGDEGSSGKVVSVRGSSQPFSLGFGQQSLLLMEGYNATEVTIEDAGVSSQGMAGVKAGGGSRCYFLTPGHLLVHNISASMSRLYVGRVLDKDGRPLLDAQPLNYPFLSLGPSGRFSLQSEHKESSLWLLSKNRILRCPMSVHKRRDVMQVVGDVRCELSDVDALPQALQISPRVIRLLNVAGLLRHSVQEA</sequence>
<reference evidence="7 9" key="1">
    <citation type="journal article" date="2004" name="Nat. Genet.">
        <title>Comparison of genome degradation in Paratyphi A and Typhi, human-restricted serovars of Salmonella enterica that cause typhoid.</title>
        <authorList>
            <person name="McClelland M."/>
            <person name="Sanderson K.E."/>
            <person name="Clifton S.W."/>
            <person name="Latreille P."/>
            <person name="Porwollik S."/>
            <person name="Sabo A."/>
            <person name="Meyer R."/>
            <person name="Bieri T."/>
            <person name="Ozersky P."/>
            <person name="McLellan M."/>
            <person name="Harkins C.R."/>
            <person name="Wang C."/>
            <person name="Nguyen C."/>
            <person name="Berghoff A."/>
            <person name="Elliott G."/>
            <person name="Kohlberg S."/>
            <person name="Strong C."/>
            <person name="Du F."/>
            <person name="Carter J."/>
            <person name="Kremizki C."/>
            <person name="Layman D."/>
            <person name="Leonard S."/>
            <person name="Sun H."/>
            <person name="Fulton L."/>
            <person name="Nash W."/>
            <person name="Miner T."/>
            <person name="Minx P."/>
            <person name="Delehaunty K."/>
            <person name="Fronick C."/>
            <person name="Magrini V."/>
            <person name="Nhan M."/>
            <person name="Warren W."/>
            <person name="Florea L."/>
            <person name="Spieth J."/>
            <person name="Wilson R.K."/>
        </authorList>
    </citation>
    <scope>NUCLEOTIDE SEQUENCE [LARGE SCALE GENOMIC DNA]</scope>
    <source>
        <strain evidence="7">ATCC 9150</strain>
        <strain evidence="9">ATCC 9150 / SARB42</strain>
    </source>
</reference>
<evidence type="ECO:0000256" key="1">
    <source>
        <dbReference type="ARBA" id="ARBA00022729"/>
    </source>
</evidence>
<evidence type="ECO:0000256" key="2">
    <source>
        <dbReference type="SAM" id="MobiDB-lite"/>
    </source>
</evidence>
<dbReference type="InterPro" id="IPR031917">
    <property type="entry name" value="Pilus_assem_C"/>
</dbReference>
<feature type="domain" description="Pilus assembly protein C-terminal" evidence="4">
    <location>
        <begin position="770"/>
        <end position="861"/>
    </location>
</feature>
<organism evidence="7 9">
    <name type="scientific">Salmonella paratyphi A (strain ATCC 9150 / SARB42)</name>
    <dbReference type="NCBI Taxonomy" id="295319"/>
    <lineage>
        <taxon>Bacteria</taxon>
        <taxon>Pseudomonadati</taxon>
        <taxon>Pseudomonadota</taxon>
        <taxon>Gammaproteobacteria</taxon>
        <taxon>Enterobacterales</taxon>
        <taxon>Enterobacteriaceae</taxon>
        <taxon>Salmonella</taxon>
    </lineage>
</organism>
<evidence type="ECO:0000256" key="3">
    <source>
        <dbReference type="SAM" id="SignalP"/>
    </source>
</evidence>
<feature type="region of interest" description="Disordered" evidence="2">
    <location>
        <begin position="689"/>
        <end position="716"/>
    </location>
</feature>
<feature type="chain" id="PRO_5035991289" evidence="3">
    <location>
        <begin position="21"/>
        <end position="895"/>
    </location>
</feature>
<dbReference type="Pfam" id="PF15976">
    <property type="entry name" value="CooC_C"/>
    <property type="match status" value="1"/>
</dbReference>
<dbReference type="EMBL" id="DAASTS010000023">
    <property type="protein sequence ID" value="HAE6988106.1"/>
    <property type="molecule type" value="Genomic_DNA"/>
</dbReference>
<accession>A0A0H2WS02</accession>
<gene>
    <name evidence="7" type="primary">tcfC</name>
    <name evidence="7" type="ordered locus">SPA2453</name>
    <name evidence="8" type="ORF">GNB70_003897</name>
</gene>
<protein>
    <submittedName>
        <fullName evidence="8">Fimbrial outer membrane usher protein TcfC</fullName>
    </submittedName>
    <submittedName>
        <fullName evidence="7">Outermembrane fimbrial usher protein</fullName>
    </submittedName>
</protein>
<keyword evidence="1 3" id="KW-0732">Signal</keyword>
<proteinExistence type="predicted"/>
<feature type="signal peptide" evidence="3">
    <location>
        <begin position="1"/>
        <end position="20"/>
    </location>
</feature>
<feature type="domain" description="TcfC Usher-like barrel" evidence="6">
    <location>
        <begin position="355"/>
        <end position="764"/>
    </location>
</feature>
<dbReference type="Pfam" id="PF17271">
    <property type="entry name" value="Usher_TcfC"/>
    <property type="match status" value="1"/>
</dbReference>
<reference evidence="8" key="3">
    <citation type="submission" date="2018-07" db="EMBL/GenBank/DDBJ databases">
        <authorList>
            <consortium name="NCBI Pathogen Detection Project"/>
        </authorList>
    </citation>
    <scope>NUCLEOTIDE SEQUENCE</scope>
    <source>
        <strain evidence="8">ATCC 9150</strain>
    </source>
</reference>
<evidence type="ECO:0000259" key="5">
    <source>
        <dbReference type="Pfam" id="PF16967"/>
    </source>
</evidence>
<dbReference type="KEGG" id="spt:SPA2453"/>
<evidence type="ECO:0000313" key="9">
    <source>
        <dbReference type="Proteomes" id="UP000008185"/>
    </source>
</evidence>
<dbReference type="AlphaFoldDB" id="A0A0H2WS02"/>
<evidence type="ECO:0000313" key="8">
    <source>
        <dbReference type="EMBL" id="HAE6988106.1"/>
    </source>
</evidence>
<name>A0A0H2WS02_SALPA</name>
<evidence type="ECO:0000259" key="4">
    <source>
        <dbReference type="Pfam" id="PF15976"/>
    </source>
</evidence>